<keyword evidence="3 7" id="KW-0479">Metal-binding</keyword>
<dbReference type="Pfam" id="PF00390">
    <property type="entry name" value="malic"/>
    <property type="match status" value="1"/>
</dbReference>
<dbReference type="CDD" id="cd05312">
    <property type="entry name" value="NAD_bind_1_malic_enz"/>
    <property type="match status" value="1"/>
</dbReference>
<evidence type="ECO:0000256" key="2">
    <source>
        <dbReference type="ARBA" id="ARBA00008785"/>
    </source>
</evidence>
<reference evidence="12 13" key="1">
    <citation type="journal article" date="2014" name="Nat. Commun.">
        <title>Klebsormidium flaccidum genome reveals primary factors for plant terrestrial adaptation.</title>
        <authorList>
            <person name="Hori K."/>
            <person name="Maruyama F."/>
            <person name="Fujisawa T."/>
            <person name="Togashi T."/>
            <person name="Yamamoto N."/>
            <person name="Seo M."/>
            <person name="Sato S."/>
            <person name="Yamada T."/>
            <person name="Mori H."/>
            <person name="Tajima N."/>
            <person name="Moriyama T."/>
            <person name="Ikeuchi M."/>
            <person name="Watanabe M."/>
            <person name="Wada H."/>
            <person name="Kobayashi K."/>
            <person name="Saito M."/>
            <person name="Masuda T."/>
            <person name="Sasaki-Sekimoto Y."/>
            <person name="Mashiguchi K."/>
            <person name="Awai K."/>
            <person name="Shimojima M."/>
            <person name="Masuda S."/>
            <person name="Iwai M."/>
            <person name="Nobusawa T."/>
            <person name="Narise T."/>
            <person name="Kondo S."/>
            <person name="Saito H."/>
            <person name="Sato R."/>
            <person name="Murakawa M."/>
            <person name="Ihara Y."/>
            <person name="Oshima-Yamada Y."/>
            <person name="Ohtaka K."/>
            <person name="Satoh M."/>
            <person name="Sonobe K."/>
            <person name="Ishii M."/>
            <person name="Ohtani R."/>
            <person name="Kanamori-Sato M."/>
            <person name="Honoki R."/>
            <person name="Miyazaki D."/>
            <person name="Mochizuki H."/>
            <person name="Umetsu J."/>
            <person name="Higashi K."/>
            <person name="Shibata D."/>
            <person name="Kamiya Y."/>
            <person name="Sato N."/>
            <person name="Nakamura Y."/>
            <person name="Tabata S."/>
            <person name="Ida S."/>
            <person name="Kurokawa K."/>
            <person name="Ohta H."/>
        </authorList>
    </citation>
    <scope>NUCLEOTIDE SEQUENCE [LARGE SCALE GENOMIC DNA]</scope>
    <source>
        <strain evidence="12 13">NIES-2285</strain>
    </source>
</reference>
<dbReference type="Proteomes" id="UP000054558">
    <property type="component" value="Unassembled WGS sequence"/>
</dbReference>
<evidence type="ECO:0000256" key="3">
    <source>
        <dbReference type="ARBA" id="ARBA00022723"/>
    </source>
</evidence>
<dbReference type="GO" id="GO:0006108">
    <property type="term" value="P:malate metabolic process"/>
    <property type="evidence" value="ECO:0000318"/>
    <property type="project" value="GO_Central"/>
</dbReference>
<evidence type="ECO:0000256" key="9">
    <source>
        <dbReference type="SAM" id="MobiDB-lite"/>
    </source>
</evidence>
<dbReference type="SMART" id="SM00919">
    <property type="entry name" value="Malic_M"/>
    <property type="match status" value="1"/>
</dbReference>
<name>A0A0U9HQ40_KLENI</name>
<dbReference type="PANTHER" id="PTHR23406:SF64">
    <property type="entry name" value="NADP-DEPENDENT MALIC ENZYME 3"/>
    <property type="match status" value="1"/>
</dbReference>
<dbReference type="GO" id="GO:0051287">
    <property type="term" value="F:NAD binding"/>
    <property type="evidence" value="ECO:0007669"/>
    <property type="project" value="InterPro"/>
</dbReference>
<feature type="binding site" evidence="7">
    <location>
        <position position="272"/>
    </location>
    <ligand>
        <name>a divalent metal cation</name>
        <dbReference type="ChEBI" id="CHEBI:60240"/>
    </ligand>
</feature>
<evidence type="ECO:0000256" key="6">
    <source>
        <dbReference type="PIRSR" id="PIRSR000106-2"/>
    </source>
</evidence>
<dbReference type="OMA" id="EVPVTPW"/>
<evidence type="ECO:0000313" key="12">
    <source>
        <dbReference type="EMBL" id="GAQ79420.1"/>
    </source>
</evidence>
<dbReference type="PIRSF" id="PIRSF000106">
    <property type="entry name" value="ME"/>
    <property type="match status" value="1"/>
</dbReference>
<dbReference type="OrthoDB" id="5365701at2759"/>
<dbReference type="FunFam" id="3.40.50.720:FF:000060">
    <property type="entry name" value="Malic enzyme"/>
    <property type="match status" value="1"/>
</dbReference>
<comment type="similarity">
    <text evidence="2 8">Belongs to the malic enzymes family.</text>
</comment>
<comment type="cofactor">
    <cofactor evidence="7">
        <name>Mg(2+)</name>
        <dbReference type="ChEBI" id="CHEBI:18420"/>
    </cofactor>
    <cofactor evidence="7">
        <name>Mn(2+)</name>
        <dbReference type="ChEBI" id="CHEBI:29035"/>
    </cofactor>
    <text evidence="7">Divalent metal cations. Prefers magnesium or manganese.</text>
</comment>
<dbReference type="GO" id="GO:0009507">
    <property type="term" value="C:chloroplast"/>
    <property type="evidence" value="ECO:0000318"/>
    <property type="project" value="GO_Central"/>
</dbReference>
<dbReference type="PROSITE" id="PS00331">
    <property type="entry name" value="MALIC_ENZYMES"/>
    <property type="match status" value="1"/>
</dbReference>
<dbReference type="GO" id="GO:0046872">
    <property type="term" value="F:metal ion binding"/>
    <property type="evidence" value="ECO:0007669"/>
    <property type="project" value="UniProtKB-KW"/>
</dbReference>
<evidence type="ECO:0000313" key="13">
    <source>
        <dbReference type="Proteomes" id="UP000054558"/>
    </source>
</evidence>
<evidence type="ECO:0000256" key="4">
    <source>
        <dbReference type="ARBA" id="ARBA00023002"/>
    </source>
</evidence>
<comment type="cofactor">
    <cofactor evidence="1">
        <name>Mn(2+)</name>
        <dbReference type="ChEBI" id="CHEBI:29035"/>
    </cofactor>
</comment>
<protein>
    <recommendedName>
        <fullName evidence="8">Malic enzyme</fullName>
    </recommendedName>
</protein>
<proteinExistence type="inferred from homology"/>
<dbReference type="InterPro" id="IPR012301">
    <property type="entry name" value="Malic_N_dom"/>
</dbReference>
<feature type="binding site" evidence="7">
    <location>
        <position position="271"/>
    </location>
    <ligand>
        <name>a divalent metal cation</name>
        <dbReference type="ChEBI" id="CHEBI:60240"/>
    </ligand>
</feature>
<dbReference type="SMART" id="SM01274">
    <property type="entry name" value="malic"/>
    <property type="match status" value="1"/>
</dbReference>
<evidence type="ECO:0000256" key="5">
    <source>
        <dbReference type="PIRSR" id="PIRSR000106-1"/>
    </source>
</evidence>
<feature type="compositionally biased region" description="Basic and acidic residues" evidence="9">
    <location>
        <begin position="14"/>
        <end position="25"/>
    </location>
</feature>
<dbReference type="Pfam" id="PF03949">
    <property type="entry name" value="Malic_M"/>
    <property type="match status" value="1"/>
</dbReference>
<evidence type="ECO:0000256" key="8">
    <source>
        <dbReference type="RuleBase" id="RU003426"/>
    </source>
</evidence>
<dbReference type="InterPro" id="IPR012302">
    <property type="entry name" value="Malic_NAD-bd"/>
</dbReference>
<evidence type="ECO:0000256" key="1">
    <source>
        <dbReference type="ARBA" id="ARBA00001936"/>
    </source>
</evidence>
<feature type="binding site" evidence="6">
    <location>
        <position position="437"/>
    </location>
    <ligand>
        <name>(S)-malate</name>
        <dbReference type="ChEBI" id="CHEBI:15589"/>
    </ligand>
</feature>
<feature type="binding site" evidence="7">
    <location>
        <position position="295"/>
    </location>
    <ligand>
        <name>a divalent metal cation</name>
        <dbReference type="ChEBI" id="CHEBI:60240"/>
    </ligand>
</feature>
<dbReference type="GO" id="GO:0004473">
    <property type="term" value="F:malate dehydrogenase (decarboxylating) (NADP+) activity"/>
    <property type="evidence" value="ECO:0000318"/>
    <property type="project" value="GO_Central"/>
</dbReference>
<dbReference type="FunFam" id="3.40.50.10380:FF:000023">
    <property type="entry name" value="Malic enzyme"/>
    <property type="match status" value="1"/>
</dbReference>
<accession>A0A0U9HQ40</accession>
<sequence length="581" mass="64316">MANVKAADPSYADSGHEDVYGEDDATKDLPVTPWGRFIANGMDLLRDPRFNKGTAFTEEDRKHHYLEGLLPPIILSQEQQIERIVHNIRSKADPLQRYLDMMDLQDRNERLFFATLIEHVEELMPVVYTPTVGEACEKYGTVFRRSRGLFITIKDKGRVYEVLKNWPEYKVAVIVVTDGERILGLGDLGIQGMGIPVGKLALYTALGGIRPSQCLPITIDVGTDNEKLLNDPFYIGLKQKRVRGQEYDDLLDEFMHAVKRRYGEKVLVQFEDFANSNAFRLLEKYRTTHLTFNDDIQGTASVTLAGLMAALPLNGGSMADHRFLFQGAGEAGTGIADLIALSISKDGQKSVEEARKQIYLVDSKGLVTASRGIESLPEHKQKWAHEHPPVGSLIEAIHALKPTALIGVSAMRGAFDKDVLQAMAKYHPRPIIFALSNPTSKAECTAEEAYKETNGAAVFASGSPFGPVEVNGKPRLTGQGNNAYIFPGIGLGCIISGSVRIHDDFFLVAAEALASQVTDDDRAQGLVYPPFTRIRTISAVIATAVAERSYELGLASRLPKPANLLEYSKRCMYNPDYRKYY</sequence>
<dbReference type="AlphaFoldDB" id="A0A0U9HQ40"/>
<evidence type="ECO:0000259" key="10">
    <source>
        <dbReference type="SMART" id="SM00919"/>
    </source>
</evidence>
<feature type="region of interest" description="Disordered" evidence="9">
    <location>
        <begin position="1"/>
        <end position="25"/>
    </location>
</feature>
<dbReference type="InterPro" id="IPR036291">
    <property type="entry name" value="NAD(P)-bd_dom_sf"/>
</dbReference>
<dbReference type="SUPFAM" id="SSF53223">
    <property type="entry name" value="Aminoacid dehydrogenase-like, N-terminal domain"/>
    <property type="match status" value="1"/>
</dbReference>
<feature type="domain" description="Malic enzyme N-terminal" evidence="11">
    <location>
        <begin position="105"/>
        <end position="286"/>
    </location>
</feature>
<dbReference type="InterPro" id="IPR037062">
    <property type="entry name" value="Malic_N_dom_sf"/>
</dbReference>
<feature type="active site" description="Proton donor" evidence="5">
    <location>
        <position position="128"/>
    </location>
</feature>
<feature type="active site" description="Proton acceptor" evidence="5">
    <location>
        <position position="199"/>
    </location>
</feature>
<keyword evidence="13" id="KW-1185">Reference proteome</keyword>
<evidence type="ECO:0000259" key="11">
    <source>
        <dbReference type="SMART" id="SM01274"/>
    </source>
</evidence>
<feature type="domain" description="Malic enzyme NAD-binding" evidence="10">
    <location>
        <begin position="296"/>
        <end position="550"/>
    </location>
</feature>
<evidence type="ECO:0000256" key="7">
    <source>
        <dbReference type="PIRSR" id="PIRSR000106-3"/>
    </source>
</evidence>
<keyword evidence="4 8" id="KW-0560">Oxidoreductase</keyword>
<dbReference type="SUPFAM" id="SSF51735">
    <property type="entry name" value="NAD(P)-binding Rossmann-fold domains"/>
    <property type="match status" value="1"/>
</dbReference>
<gene>
    <name evidence="12" type="ORF">KFL_000300180</name>
</gene>
<dbReference type="PANTHER" id="PTHR23406">
    <property type="entry name" value="MALIC ENZYME-RELATED"/>
    <property type="match status" value="1"/>
</dbReference>
<dbReference type="STRING" id="105231.A0A0U9HQ40"/>
<feature type="binding site" evidence="6">
    <location>
        <position position="181"/>
    </location>
    <ligand>
        <name>(S)-malate</name>
        <dbReference type="ChEBI" id="CHEBI:15589"/>
    </ligand>
</feature>
<organism evidence="12 13">
    <name type="scientific">Klebsormidium nitens</name>
    <name type="common">Green alga</name>
    <name type="synonym">Ulothrix nitens</name>
    <dbReference type="NCBI Taxonomy" id="105231"/>
    <lineage>
        <taxon>Eukaryota</taxon>
        <taxon>Viridiplantae</taxon>
        <taxon>Streptophyta</taxon>
        <taxon>Klebsormidiophyceae</taxon>
        <taxon>Klebsormidiales</taxon>
        <taxon>Klebsormidiaceae</taxon>
        <taxon>Klebsormidium</taxon>
    </lineage>
</organism>
<dbReference type="Gene3D" id="3.40.50.720">
    <property type="entry name" value="NAD(P)-binding Rossmann-like Domain"/>
    <property type="match status" value="1"/>
</dbReference>
<dbReference type="InterPro" id="IPR001891">
    <property type="entry name" value="Malic_OxRdtase"/>
</dbReference>
<feature type="binding site" evidence="6">
    <location>
        <position position="481"/>
    </location>
    <ligand>
        <name>(S)-malate</name>
        <dbReference type="ChEBI" id="CHEBI:15589"/>
    </ligand>
</feature>
<dbReference type="InterPro" id="IPR015884">
    <property type="entry name" value="Malic_enzyme_CS"/>
</dbReference>
<dbReference type="NCBIfam" id="NF010052">
    <property type="entry name" value="PRK13529.1"/>
    <property type="match status" value="1"/>
</dbReference>
<dbReference type="Gene3D" id="3.40.50.10380">
    <property type="entry name" value="Malic enzyme, N-terminal domain"/>
    <property type="match status" value="1"/>
</dbReference>
<dbReference type="PRINTS" id="PR00072">
    <property type="entry name" value="MALOXRDTASE"/>
</dbReference>
<dbReference type="InterPro" id="IPR046346">
    <property type="entry name" value="Aminoacid_DH-like_N_sf"/>
</dbReference>
<dbReference type="EMBL" id="DF236979">
    <property type="protein sequence ID" value="GAQ79420.1"/>
    <property type="molecule type" value="Genomic_DNA"/>
</dbReference>